<proteinExistence type="predicted"/>
<keyword evidence="4" id="KW-1185">Reference proteome</keyword>
<keyword evidence="2" id="KW-1133">Transmembrane helix</keyword>
<protein>
    <recommendedName>
        <fullName evidence="5">DUF308 domain-containing protein</fullName>
    </recommendedName>
</protein>
<feature type="region of interest" description="Disordered" evidence="1">
    <location>
        <begin position="58"/>
        <end position="105"/>
    </location>
</feature>
<evidence type="ECO:0000256" key="2">
    <source>
        <dbReference type="SAM" id="Phobius"/>
    </source>
</evidence>
<feature type="transmembrane region" description="Helical" evidence="2">
    <location>
        <begin position="138"/>
        <end position="156"/>
    </location>
</feature>
<feature type="region of interest" description="Disordered" evidence="1">
    <location>
        <begin position="1"/>
        <end position="25"/>
    </location>
</feature>
<comment type="caution">
    <text evidence="3">The sequence shown here is derived from an EMBL/GenBank/DDBJ whole genome shotgun (WGS) entry which is preliminary data.</text>
</comment>
<dbReference type="RefSeq" id="WP_398284045.1">
    <property type="nucleotide sequence ID" value="NZ_JBITLV010000007.1"/>
</dbReference>
<sequence length="172" mass="18148">MSDEANAGGGNGPDSGSGEPLDIDSAFAAIVADWEKETPEGERSWPADEDADLEALRALPPVTKSVPVETEGLSVVPDGERSDRSEPAEPEDTERYEPPEPPPLPRGDLISRVAWAGALGGPLFLLIAVIAWRTAPQLLLMAAIVAFVAGFVTLVARMPQHRDEDDGDGAVV</sequence>
<accession>A0ABW8AUZ8</accession>
<name>A0ABW8AUZ8_9ACTN</name>
<feature type="transmembrane region" description="Helical" evidence="2">
    <location>
        <begin position="113"/>
        <end position="132"/>
    </location>
</feature>
<evidence type="ECO:0000313" key="3">
    <source>
        <dbReference type="EMBL" id="MFI7589457.1"/>
    </source>
</evidence>
<organism evidence="3 4">
    <name type="scientific">Spongisporangium articulatum</name>
    <dbReference type="NCBI Taxonomy" id="3362603"/>
    <lineage>
        <taxon>Bacteria</taxon>
        <taxon>Bacillati</taxon>
        <taxon>Actinomycetota</taxon>
        <taxon>Actinomycetes</taxon>
        <taxon>Kineosporiales</taxon>
        <taxon>Kineosporiaceae</taxon>
        <taxon>Spongisporangium</taxon>
    </lineage>
</organism>
<keyword evidence="2" id="KW-0472">Membrane</keyword>
<gene>
    <name evidence="3" type="ORF">ACIB24_20525</name>
</gene>
<feature type="compositionally biased region" description="Basic and acidic residues" evidence="1">
    <location>
        <begin position="78"/>
        <end position="98"/>
    </location>
</feature>
<keyword evidence="2" id="KW-0812">Transmembrane</keyword>
<dbReference type="Proteomes" id="UP001612915">
    <property type="component" value="Unassembled WGS sequence"/>
</dbReference>
<reference evidence="3 4" key="1">
    <citation type="submission" date="2024-10" db="EMBL/GenBank/DDBJ databases">
        <title>The Natural Products Discovery Center: Release of the First 8490 Sequenced Strains for Exploring Actinobacteria Biosynthetic Diversity.</title>
        <authorList>
            <person name="Kalkreuter E."/>
            <person name="Kautsar S.A."/>
            <person name="Yang D."/>
            <person name="Bader C.D."/>
            <person name="Teijaro C.N."/>
            <person name="Fluegel L."/>
            <person name="Davis C.M."/>
            <person name="Simpson J.R."/>
            <person name="Lauterbach L."/>
            <person name="Steele A.D."/>
            <person name="Gui C."/>
            <person name="Meng S."/>
            <person name="Li G."/>
            <person name="Viehrig K."/>
            <person name="Ye F."/>
            <person name="Su P."/>
            <person name="Kiefer A.F."/>
            <person name="Nichols A."/>
            <person name="Cepeda A.J."/>
            <person name="Yan W."/>
            <person name="Fan B."/>
            <person name="Jiang Y."/>
            <person name="Adhikari A."/>
            <person name="Zheng C.-J."/>
            <person name="Schuster L."/>
            <person name="Cowan T.M."/>
            <person name="Smanski M.J."/>
            <person name="Chevrette M.G."/>
            <person name="De Carvalho L.P.S."/>
            <person name="Shen B."/>
        </authorList>
    </citation>
    <scope>NUCLEOTIDE SEQUENCE [LARGE SCALE GENOMIC DNA]</scope>
    <source>
        <strain evidence="3 4">NPDC049639</strain>
    </source>
</reference>
<evidence type="ECO:0008006" key="5">
    <source>
        <dbReference type="Google" id="ProtNLM"/>
    </source>
</evidence>
<dbReference type="EMBL" id="JBITLV010000007">
    <property type="protein sequence ID" value="MFI7589457.1"/>
    <property type="molecule type" value="Genomic_DNA"/>
</dbReference>
<evidence type="ECO:0000256" key="1">
    <source>
        <dbReference type="SAM" id="MobiDB-lite"/>
    </source>
</evidence>
<evidence type="ECO:0000313" key="4">
    <source>
        <dbReference type="Proteomes" id="UP001612915"/>
    </source>
</evidence>